<feature type="domain" description="DRBM" evidence="8">
    <location>
        <begin position="15"/>
        <end position="82"/>
    </location>
</feature>
<reference evidence="9" key="1">
    <citation type="submission" date="2021-06" db="EMBL/GenBank/DDBJ databases">
        <authorList>
            <consortium name="Wellcome Sanger Institute Data Sharing"/>
        </authorList>
    </citation>
    <scope>NUCLEOTIDE SEQUENCE [LARGE SCALE GENOMIC DNA]</scope>
</reference>
<dbReference type="SMART" id="SM00358">
    <property type="entry name" value="DSRM"/>
    <property type="match status" value="3"/>
</dbReference>
<evidence type="ECO:0000256" key="3">
    <source>
        <dbReference type="ARBA" id="ARBA00022490"/>
    </source>
</evidence>
<dbReference type="InterPro" id="IPR044467">
    <property type="entry name" value="PRKRA_DSRM_3"/>
</dbReference>
<feature type="domain" description="DRBM" evidence="8">
    <location>
        <begin position="107"/>
        <end position="175"/>
    </location>
</feature>
<proteinExistence type="inferred from homology"/>
<dbReference type="Pfam" id="PF00035">
    <property type="entry name" value="dsrm"/>
    <property type="match status" value="2"/>
</dbReference>
<comment type="similarity">
    <text evidence="2">Belongs to the PRKRA family.</text>
</comment>
<dbReference type="InterPro" id="IPR032478">
    <property type="entry name" value="Staufen_C"/>
</dbReference>
<dbReference type="CDD" id="cd19892">
    <property type="entry name" value="DSRM_PRKRA_rpt3"/>
    <property type="match status" value="1"/>
</dbReference>
<dbReference type="GO" id="GO:0048471">
    <property type="term" value="C:perinuclear region of cytoplasm"/>
    <property type="evidence" value="ECO:0007669"/>
    <property type="project" value="UniProtKB-SubCell"/>
</dbReference>
<reference evidence="9" key="3">
    <citation type="submission" date="2025-09" db="UniProtKB">
        <authorList>
            <consortium name="Ensembl"/>
        </authorList>
    </citation>
    <scope>IDENTIFICATION</scope>
</reference>
<dbReference type="GO" id="GO:0070578">
    <property type="term" value="C:RISC-loading complex"/>
    <property type="evidence" value="ECO:0007669"/>
    <property type="project" value="TreeGrafter"/>
</dbReference>
<dbReference type="Gene3D" id="3.30.160.20">
    <property type="match status" value="3"/>
</dbReference>
<dbReference type="Pfam" id="PF16482">
    <property type="entry name" value="Staufen_C"/>
    <property type="match status" value="1"/>
</dbReference>
<evidence type="ECO:0000256" key="6">
    <source>
        <dbReference type="ARBA" id="ARBA00023158"/>
    </source>
</evidence>
<dbReference type="SUPFAM" id="SSF54768">
    <property type="entry name" value="dsRNA-binding domain-like"/>
    <property type="match status" value="3"/>
</dbReference>
<evidence type="ECO:0000256" key="7">
    <source>
        <dbReference type="PROSITE-ProRule" id="PRU00266"/>
    </source>
</evidence>
<dbReference type="Ensembl" id="ENSECRT00000010681.1">
    <property type="protein sequence ID" value="ENSECRP00000010505.1"/>
    <property type="gene ID" value="ENSECRG00000006994.1"/>
</dbReference>
<dbReference type="Proteomes" id="UP000694620">
    <property type="component" value="Chromosome 8"/>
</dbReference>
<evidence type="ECO:0000259" key="8">
    <source>
        <dbReference type="PROSITE" id="PS50137"/>
    </source>
</evidence>
<dbReference type="InterPro" id="IPR051247">
    <property type="entry name" value="RLC_Component"/>
</dbReference>
<dbReference type="AlphaFoldDB" id="A0A8C4X759"/>
<feature type="domain" description="DRBM" evidence="8">
    <location>
        <begin position="214"/>
        <end position="282"/>
    </location>
</feature>
<keyword evidence="6" id="KW-0943">RNA-mediated gene silencing</keyword>
<evidence type="ECO:0000256" key="5">
    <source>
        <dbReference type="ARBA" id="ARBA00022884"/>
    </source>
</evidence>
<protein>
    <submittedName>
        <fullName evidence="9">Protein kinase, interferon-inducible double stranded RNA dependent activator</fullName>
    </submittedName>
</protein>
<dbReference type="PROSITE" id="PS50137">
    <property type="entry name" value="DS_RBD"/>
    <property type="match status" value="3"/>
</dbReference>
<dbReference type="FunFam" id="3.30.160.20:FF:000005">
    <property type="entry name" value="Putative double-stranded RNA-specific adenosine deaminase"/>
    <property type="match status" value="1"/>
</dbReference>
<keyword evidence="10" id="KW-1185">Reference proteome</keyword>
<evidence type="ECO:0000256" key="1">
    <source>
        <dbReference type="ARBA" id="ARBA00004556"/>
    </source>
</evidence>
<accession>A0A8C4X759</accession>
<keyword evidence="4" id="KW-0677">Repeat</keyword>
<evidence type="ECO:0000313" key="10">
    <source>
        <dbReference type="Proteomes" id="UP000694620"/>
    </source>
</evidence>
<dbReference type="InterPro" id="IPR014720">
    <property type="entry name" value="dsRBD_dom"/>
</dbReference>
<dbReference type="GO" id="GO:0005634">
    <property type="term" value="C:nucleus"/>
    <property type="evidence" value="ECO:0007669"/>
    <property type="project" value="TreeGrafter"/>
</dbReference>
<dbReference type="PANTHER" id="PTHR46205:SF2">
    <property type="entry name" value="INTERFERON-INDUCIBLE DOUBLE-STRANDED RNA-DEPENDENT PROTEIN KINASE ACTIVATOR A"/>
    <property type="match status" value="1"/>
</dbReference>
<dbReference type="GO" id="GO:0003725">
    <property type="term" value="F:double-stranded RNA binding"/>
    <property type="evidence" value="ECO:0007669"/>
    <property type="project" value="TreeGrafter"/>
</dbReference>
<dbReference type="GO" id="GO:0070920">
    <property type="term" value="P:regulation of regulatory ncRNA processing"/>
    <property type="evidence" value="ECO:0007669"/>
    <property type="project" value="TreeGrafter"/>
</dbReference>
<dbReference type="GO" id="GO:0030422">
    <property type="term" value="P:siRNA processing"/>
    <property type="evidence" value="ECO:0007669"/>
    <property type="project" value="TreeGrafter"/>
</dbReference>
<gene>
    <name evidence="9" type="primary">PRKRA</name>
    <name evidence="9" type="synonym">prkra</name>
</gene>
<keyword evidence="3" id="KW-0963">Cytoplasm</keyword>
<dbReference type="GO" id="GO:0016442">
    <property type="term" value="C:RISC complex"/>
    <property type="evidence" value="ECO:0007669"/>
    <property type="project" value="TreeGrafter"/>
</dbReference>
<dbReference type="PANTHER" id="PTHR46205">
    <property type="entry name" value="LOQUACIOUS, ISOFORM B"/>
    <property type="match status" value="1"/>
</dbReference>
<dbReference type="GeneTree" id="ENSGT00940000157618"/>
<reference evidence="9" key="2">
    <citation type="submission" date="2025-08" db="UniProtKB">
        <authorList>
            <consortium name="Ensembl"/>
        </authorList>
    </citation>
    <scope>IDENTIFICATION</scope>
</reference>
<name>A0A8C4X759_ERPCA</name>
<keyword evidence="5 7" id="KW-0694">RNA-binding</keyword>
<organism evidence="9 10">
    <name type="scientific">Erpetoichthys calabaricus</name>
    <name type="common">Rope fish</name>
    <name type="synonym">Calamoichthys calabaricus</name>
    <dbReference type="NCBI Taxonomy" id="27687"/>
    <lineage>
        <taxon>Eukaryota</taxon>
        <taxon>Metazoa</taxon>
        <taxon>Chordata</taxon>
        <taxon>Craniata</taxon>
        <taxon>Vertebrata</taxon>
        <taxon>Euteleostomi</taxon>
        <taxon>Actinopterygii</taxon>
        <taxon>Polypteriformes</taxon>
        <taxon>Polypteridae</taxon>
        <taxon>Erpetoichthys</taxon>
    </lineage>
</organism>
<comment type="subcellular location">
    <subcellularLocation>
        <location evidence="1">Cytoplasm</location>
        <location evidence="1">Perinuclear region</location>
    </subcellularLocation>
</comment>
<evidence type="ECO:0000313" key="9">
    <source>
        <dbReference type="Ensembl" id="ENSECRP00000010505.1"/>
    </source>
</evidence>
<evidence type="ECO:0000256" key="2">
    <source>
        <dbReference type="ARBA" id="ARBA00005856"/>
    </source>
</evidence>
<evidence type="ECO:0000256" key="4">
    <source>
        <dbReference type="ARBA" id="ARBA00022737"/>
    </source>
</evidence>
<dbReference type="GO" id="GO:0035197">
    <property type="term" value="F:siRNA binding"/>
    <property type="evidence" value="ECO:0007669"/>
    <property type="project" value="TreeGrafter"/>
</dbReference>
<sequence>MACLERTMAVQDGKTPIQMLQEYGALSGTSPVFEMLRTEGPAHLPHFIFSVKIGDVTCSGQGSSKKAAKHNASEAALNILKGEAGVSFQVPKVEGSDSPKEQTNHSNIIGTLQEMAIQKGWRPPVYSATVEVGPAGTWQYSVTCRMETFEEIGNGRSKKEAKKLAAEKMVSKLKSLPECFDISGAKFKWENLKNSAAEKISLLKRTPLSLPNANYEQMLSELAQEQGFEVLYLDIDELTVNGQYQCLAELSTVPVVLCHGTGISQGNAREDAAHNVLQYLKIKAFK</sequence>